<dbReference type="Proteomes" id="UP001055185">
    <property type="component" value="Unassembled WGS sequence"/>
</dbReference>
<evidence type="ECO:0000256" key="1">
    <source>
        <dbReference type="SAM" id="Phobius"/>
    </source>
</evidence>
<dbReference type="RefSeq" id="WP_238317956.1">
    <property type="nucleotide sequence ID" value="NZ_BQKV01000106.1"/>
</dbReference>
<evidence type="ECO:0000313" key="2">
    <source>
        <dbReference type="EMBL" id="GJN65746.1"/>
    </source>
</evidence>
<keyword evidence="3" id="KW-1185">Reference proteome</keyword>
<keyword evidence="1" id="KW-0812">Transmembrane</keyword>
<name>A0AA37MZ64_9FIRM</name>
<dbReference type="AlphaFoldDB" id="A0AA37MZ64"/>
<feature type="transmembrane region" description="Helical" evidence="1">
    <location>
        <begin position="25"/>
        <end position="43"/>
    </location>
</feature>
<organism evidence="2 3">
    <name type="scientific">Faecalibacterium gallinarum</name>
    <dbReference type="NCBI Taxonomy" id="2903556"/>
    <lineage>
        <taxon>Bacteria</taxon>
        <taxon>Bacillati</taxon>
        <taxon>Bacillota</taxon>
        <taxon>Clostridia</taxon>
        <taxon>Eubacteriales</taxon>
        <taxon>Oscillospiraceae</taxon>
        <taxon>Faecalibacterium</taxon>
    </lineage>
</organism>
<sequence>MSDLTIIGGADGPTAIYVATRPVDWLILGAVLLVVIGGAVTLVKRWKRRK</sequence>
<accession>A0AA37MZ64</accession>
<protein>
    <recommendedName>
        <fullName evidence="4">LPXTG cell wall anchor domain-containing protein</fullName>
    </recommendedName>
</protein>
<gene>
    <name evidence="2" type="ORF">JCM17207_23710</name>
</gene>
<comment type="caution">
    <text evidence="2">The sequence shown here is derived from an EMBL/GenBank/DDBJ whole genome shotgun (WGS) entry which is preliminary data.</text>
</comment>
<keyword evidence="1" id="KW-0472">Membrane</keyword>
<keyword evidence="1" id="KW-1133">Transmembrane helix</keyword>
<reference evidence="2" key="1">
    <citation type="journal article" date="2022" name="Int. J. Syst. Evol. Microbiol.">
        <title>Genome-based, phenotypic and chemotaxonomic classification of Faecalibacterium strains: proposal of three novel species Faecalibacterium duncaniae sp. nov., Faecalibacterium hattorii sp. nov. and Faecalibacterium gallinarum sp. nov. .</title>
        <authorList>
            <person name="Sakamoto M."/>
            <person name="Sakurai N."/>
            <person name="Tanno H."/>
            <person name="Iino T."/>
            <person name="Ohkuma M."/>
            <person name="Endo A."/>
        </authorList>
    </citation>
    <scope>NUCLEOTIDE SEQUENCE</scope>
    <source>
        <strain evidence="2">JCM 17207</strain>
    </source>
</reference>
<evidence type="ECO:0000313" key="3">
    <source>
        <dbReference type="Proteomes" id="UP001055185"/>
    </source>
</evidence>
<proteinExistence type="predicted"/>
<evidence type="ECO:0008006" key="4">
    <source>
        <dbReference type="Google" id="ProtNLM"/>
    </source>
</evidence>
<dbReference type="EMBL" id="BQKV01000106">
    <property type="protein sequence ID" value="GJN65746.1"/>
    <property type="molecule type" value="Genomic_DNA"/>
</dbReference>